<evidence type="ECO:0000259" key="2">
    <source>
        <dbReference type="PROSITE" id="PS51321"/>
    </source>
</evidence>
<dbReference type="PANTHER" id="PTHR11477:SF18">
    <property type="entry name" value="SPOC DOMAIN-CONTAINING PROTEIN 1"/>
    <property type="match status" value="1"/>
</dbReference>
<dbReference type="SUPFAM" id="SSF46942">
    <property type="entry name" value="Elongation factor TFIIS domain 2"/>
    <property type="match status" value="1"/>
</dbReference>
<protein>
    <recommendedName>
        <fullName evidence="2">TFIIS central domain-containing protein</fullName>
    </recommendedName>
</protein>
<dbReference type="InParanoid" id="F6SBZ0"/>
<dbReference type="STRING" id="13616.ENSMODP00000029407"/>
<feature type="compositionally biased region" description="Polar residues" evidence="1">
    <location>
        <begin position="977"/>
        <end position="987"/>
    </location>
</feature>
<feature type="region of interest" description="Disordered" evidence="1">
    <location>
        <begin position="647"/>
        <end position="738"/>
    </location>
</feature>
<feature type="compositionally biased region" description="Basic and acidic residues" evidence="1">
    <location>
        <begin position="281"/>
        <end position="296"/>
    </location>
</feature>
<proteinExistence type="predicted"/>
<feature type="region of interest" description="Disordered" evidence="1">
    <location>
        <begin position="1"/>
        <end position="110"/>
    </location>
</feature>
<evidence type="ECO:0000313" key="4">
    <source>
        <dbReference type="Proteomes" id="UP000002280"/>
    </source>
</evidence>
<dbReference type="GO" id="GO:0005634">
    <property type="term" value="C:nucleus"/>
    <property type="evidence" value="ECO:0000318"/>
    <property type="project" value="GO_Central"/>
</dbReference>
<feature type="region of interest" description="Disordered" evidence="1">
    <location>
        <begin position="892"/>
        <end position="919"/>
    </location>
</feature>
<organism evidence="3 4">
    <name type="scientific">Monodelphis domestica</name>
    <name type="common">Gray short-tailed opossum</name>
    <dbReference type="NCBI Taxonomy" id="13616"/>
    <lineage>
        <taxon>Eukaryota</taxon>
        <taxon>Metazoa</taxon>
        <taxon>Chordata</taxon>
        <taxon>Craniata</taxon>
        <taxon>Vertebrata</taxon>
        <taxon>Euteleostomi</taxon>
        <taxon>Mammalia</taxon>
        <taxon>Metatheria</taxon>
        <taxon>Didelphimorphia</taxon>
        <taxon>Didelphidae</taxon>
        <taxon>Monodelphis</taxon>
    </lineage>
</organism>
<dbReference type="GO" id="GO:0006357">
    <property type="term" value="P:regulation of transcription by RNA polymerase II"/>
    <property type="evidence" value="ECO:0000318"/>
    <property type="project" value="GO_Central"/>
</dbReference>
<dbReference type="Gene3D" id="1.10.472.30">
    <property type="entry name" value="Transcription elongation factor S-II, central domain"/>
    <property type="match status" value="1"/>
</dbReference>
<reference evidence="3" key="2">
    <citation type="submission" date="2025-08" db="UniProtKB">
        <authorList>
            <consortium name="Ensembl"/>
        </authorList>
    </citation>
    <scope>IDENTIFICATION</scope>
</reference>
<evidence type="ECO:0000256" key="1">
    <source>
        <dbReference type="SAM" id="MobiDB-lite"/>
    </source>
</evidence>
<feature type="region of interest" description="Disordered" evidence="1">
    <location>
        <begin position="939"/>
        <end position="1002"/>
    </location>
</feature>
<dbReference type="CDD" id="cd21540">
    <property type="entry name" value="SPOC_SPOCD1"/>
    <property type="match status" value="1"/>
</dbReference>
<dbReference type="InterPro" id="IPR036575">
    <property type="entry name" value="TFIIS_cen_dom_sf"/>
</dbReference>
<feature type="region of interest" description="Disordered" evidence="1">
    <location>
        <begin position="530"/>
        <end position="609"/>
    </location>
</feature>
<feature type="compositionally biased region" description="Polar residues" evidence="1">
    <location>
        <begin position="651"/>
        <end position="666"/>
    </location>
</feature>
<dbReference type="PROSITE" id="PS51321">
    <property type="entry name" value="TFIIS_CENTRAL"/>
    <property type="match status" value="1"/>
</dbReference>
<dbReference type="eggNOG" id="KOG1634">
    <property type="taxonomic scope" value="Eukaryota"/>
</dbReference>
<dbReference type="PANTHER" id="PTHR11477">
    <property type="entry name" value="TRANSCRIPTION FACTOR S-II ZINC FINGER DOMAIN-CONTAINING PROTEIN"/>
    <property type="match status" value="1"/>
</dbReference>
<sequence>MSGDGEGEDAFGPKDVLLYSPDSGPFVEETEEGSSVLSWTWEQSTASSQWSPEPEATRSTPPKTDRQDDSNPAEKALQNSETMGRGTGPETTYILGPDQQAQEEGKDSLLSSDLHVQPSLAPTERKAQFLEKLHVALHDILAENWGKKLGSTGKGERSVEAESCPDLQEFTGEGSPPGINQRHSINYMENPPEMRWLTPVAFPECLSEVCEQGIFSRLALGQDMCVDCPLDACEEAKEGEKGKRQQPDASPPSPSLTLERANKKSRLSTNFRQVRRRRRNSKEEGSWRRDERKGRDYLSPAQSAGRVDPKSPGSSFRNSSRETCGEMGTIAGTSLTVERGHKLTGKTQQWTCQQRALSTFPASFSPHSPTDPLLPKGAGIGEPSGHTPSGPQRCTVTATSAMEALGPPGRPAVPNVMPVSKTSWKNPDQCPLAASWDPLTSPSFSRLSGDVSTEHEDLGFAMVAKAGDDDTGLSDIAEELESAVGKGAVGASDANRQATLGLPVRPQGFSTTSQPCGQAGLGFPLTKSSSKGLVASGASLDPEVAEPSSRPSRHRRNRPRAGEKPRKGLLSTAQEWGRNGGSRPEESTRDREPARVSRSRGEEERTLPRLPNGVKLVCYLGSGSSVKLLGAVSQAWEPRQPAQLEELEDLSGTSSEAPSRGSQLPSSWAKGPKQERGATKDVLSGGETKQPGRASVPMTPAEKAPPSAETKAREQKRRPAKEKPPSVPGPSLQLSGEQVRSAVAESLREVLLKRLQEPANLAVGEEAVRGIAANIEAAIFDLMQCTDYRYKTKYRSLVFNLRDPRNKDLFLQVIRGDITPQGLVRMSATELASQELAEWRDREVKHGLEIIEKQQREAPSFRVTKLTHKGEIEIHTDVDQTLTLEDLTEPASHLDLSLRPQAGATESQSGRDTTEQHESHFLDPDCRVCMGWEAPRGGRGFHVPRSIPPSRSKVTSTPQRLSGPASLPRVDAPLPGTSKSRTGPRTQPQDRPEPASCPRQALKSKALPGRPLWEGALEMFSIKRFAAKAHVVYGSGSQLIQALPKVIHSAGCVLPEVVWDYLDSIWPSEAKEISVVRLCPRGARDAQNYNMLYSYLNNKQRYGMVASEHLDMFLVPLPAFQPVPPKLRPLGGPGLEATHCSLVLGLILPKAPPGSSRLNGTSSLQEKKRKTVTFKETVETKCYSPGCRNVPVAKAGPSWAPRPDLDGPPPWEEVSADLLEEVAGRLEQEPPDAGRGPCSFPFCCQQDGEGPGPDGSCPAGGLGPSEPLAGWAQLGAGARAQGQRAQPFGDGVGPGLLPLAPPLHPECGGLTPELGALGLLQLAGLFHFGSPRRALAPAPGLVPHPPAADCYHPYPEHGN</sequence>
<dbReference type="OMA" id="MCYLVSG"/>
<reference evidence="3" key="3">
    <citation type="submission" date="2025-09" db="UniProtKB">
        <authorList>
            <consortium name="Ensembl"/>
        </authorList>
    </citation>
    <scope>IDENTIFICATION</scope>
</reference>
<name>F6SBZ0_MONDO</name>
<dbReference type="GeneTree" id="ENSGT00940000162194"/>
<dbReference type="Ensembl" id="ENSMODT00000030981.3">
    <property type="protein sequence ID" value="ENSMODP00000029407.3"/>
    <property type="gene ID" value="ENSMODG00000017556.4"/>
</dbReference>
<dbReference type="SMART" id="SM00510">
    <property type="entry name" value="TFS2M"/>
    <property type="match status" value="1"/>
</dbReference>
<keyword evidence="4" id="KW-1185">Reference proteome</keyword>
<feature type="compositionally biased region" description="Basic and acidic residues" evidence="1">
    <location>
        <begin position="583"/>
        <end position="607"/>
    </location>
</feature>
<dbReference type="Pfam" id="PF07744">
    <property type="entry name" value="SPOC"/>
    <property type="match status" value="1"/>
</dbReference>
<dbReference type="InterPro" id="IPR003618">
    <property type="entry name" value="TFIIS_cen_dom"/>
</dbReference>
<feature type="domain" description="TFIIS central" evidence="2">
    <location>
        <begin position="739"/>
        <end position="859"/>
    </location>
</feature>
<feature type="region of interest" description="Disordered" evidence="1">
    <location>
        <begin position="238"/>
        <end position="326"/>
    </location>
</feature>
<accession>F6SBZ0</accession>
<feature type="compositionally biased region" description="Polar residues" evidence="1">
    <location>
        <begin position="33"/>
        <end position="62"/>
    </location>
</feature>
<dbReference type="FunCoup" id="F6SBZ0">
    <property type="interactions" value="284"/>
</dbReference>
<dbReference type="Proteomes" id="UP000002280">
    <property type="component" value="Chromosome 4"/>
</dbReference>
<feature type="region of interest" description="Disordered" evidence="1">
    <location>
        <begin position="360"/>
        <end position="392"/>
    </location>
</feature>
<dbReference type="GO" id="GO:0006351">
    <property type="term" value="P:DNA-templated transcription"/>
    <property type="evidence" value="ECO:0007669"/>
    <property type="project" value="InterPro"/>
</dbReference>
<dbReference type="Bgee" id="ENSMODG00000017556">
    <property type="expression patterns" value="Expressed in testis and 12 other cell types or tissues"/>
</dbReference>
<reference evidence="3 4" key="1">
    <citation type="journal article" date="2007" name="Nature">
        <title>Genome of the marsupial Monodelphis domestica reveals innovation in non-coding sequences.</title>
        <authorList>
            <person name="Mikkelsen T.S."/>
            <person name="Wakefield M.J."/>
            <person name="Aken B."/>
            <person name="Amemiya C.T."/>
            <person name="Chang J.L."/>
            <person name="Duke S."/>
            <person name="Garber M."/>
            <person name="Gentles A.J."/>
            <person name="Goodstadt L."/>
            <person name="Heger A."/>
            <person name="Jurka J."/>
            <person name="Kamal M."/>
            <person name="Mauceli E."/>
            <person name="Searle S.M."/>
            <person name="Sharpe T."/>
            <person name="Baker M.L."/>
            <person name="Batzer M.A."/>
            <person name="Benos P.V."/>
            <person name="Belov K."/>
            <person name="Clamp M."/>
            <person name="Cook A."/>
            <person name="Cuff J."/>
            <person name="Das R."/>
            <person name="Davidow L."/>
            <person name="Deakin J.E."/>
            <person name="Fazzari M.J."/>
            <person name="Glass J.L."/>
            <person name="Grabherr M."/>
            <person name="Greally J.M."/>
            <person name="Gu W."/>
            <person name="Hore T.A."/>
            <person name="Huttley G.A."/>
            <person name="Kleber M."/>
            <person name="Jirtle R.L."/>
            <person name="Koina E."/>
            <person name="Lee J.T."/>
            <person name="Mahony S."/>
            <person name="Marra M.A."/>
            <person name="Miller R.D."/>
            <person name="Nicholls R.D."/>
            <person name="Oda M."/>
            <person name="Papenfuss A.T."/>
            <person name="Parra Z.E."/>
            <person name="Pollock D.D."/>
            <person name="Ray D.A."/>
            <person name="Schein J.E."/>
            <person name="Speed T.P."/>
            <person name="Thompson K."/>
            <person name="VandeBerg J.L."/>
            <person name="Wade C.M."/>
            <person name="Walker J.A."/>
            <person name="Waters P.D."/>
            <person name="Webber C."/>
            <person name="Weidman J.R."/>
            <person name="Xie X."/>
            <person name="Zody M.C."/>
            <person name="Baldwin J."/>
            <person name="Abdouelleil A."/>
            <person name="Abdulkadir J."/>
            <person name="Abebe A."/>
            <person name="Abera B."/>
            <person name="Abreu J."/>
            <person name="Acer S.C."/>
            <person name="Aftuck L."/>
            <person name="Alexander A."/>
            <person name="An P."/>
            <person name="Anderson E."/>
            <person name="Anderson S."/>
            <person name="Arachi H."/>
            <person name="Azer M."/>
            <person name="Bachantsang P."/>
            <person name="Barry A."/>
            <person name="Bayul T."/>
            <person name="Berlin A."/>
            <person name="Bessette D."/>
            <person name="Bloom T."/>
            <person name="Bloom T."/>
            <person name="Boguslavskiy L."/>
            <person name="Bonnet C."/>
            <person name="Boukhgalter B."/>
            <person name="Bourzgui I."/>
            <person name="Brown A."/>
            <person name="Cahill P."/>
            <person name="Channer S."/>
            <person name="Cheshatsang Y."/>
            <person name="Chuda L."/>
            <person name="Citroen M."/>
            <person name="Collymore A."/>
            <person name="Cooke P."/>
            <person name="Costello M."/>
            <person name="D'Aco K."/>
            <person name="Daza R."/>
            <person name="De Haan G."/>
            <person name="DeGray S."/>
            <person name="DeMaso C."/>
            <person name="Dhargay N."/>
            <person name="Dooley K."/>
            <person name="Dooley E."/>
            <person name="Doricent M."/>
            <person name="Dorje P."/>
            <person name="Dorjee K."/>
            <person name="Dupes A."/>
            <person name="Elong R."/>
            <person name="Falk J."/>
            <person name="Farina A."/>
            <person name="Faro S."/>
            <person name="Ferguson D."/>
            <person name="Fisher S."/>
            <person name="Foley C.D."/>
            <person name="Franke A."/>
            <person name="Friedrich D."/>
            <person name="Gadbois L."/>
            <person name="Gearin G."/>
            <person name="Gearin C.R."/>
            <person name="Giannoukos G."/>
            <person name="Goode T."/>
            <person name="Graham J."/>
            <person name="Grandbois E."/>
            <person name="Grewal S."/>
            <person name="Gyaltsen K."/>
            <person name="Hafez N."/>
            <person name="Hagos B."/>
            <person name="Hall J."/>
            <person name="Henson C."/>
            <person name="Hollinger A."/>
            <person name="Honan T."/>
            <person name="Huard M.D."/>
            <person name="Hughes L."/>
            <person name="Hurhula B."/>
            <person name="Husby M.E."/>
            <person name="Kamat A."/>
            <person name="Kanga B."/>
            <person name="Kashin S."/>
            <person name="Khazanovich D."/>
            <person name="Kisner P."/>
            <person name="Lance K."/>
            <person name="Lara M."/>
            <person name="Lee W."/>
            <person name="Lennon N."/>
            <person name="Letendre F."/>
            <person name="LeVine R."/>
            <person name="Lipovsky A."/>
            <person name="Liu X."/>
            <person name="Liu J."/>
            <person name="Liu S."/>
            <person name="Lokyitsang T."/>
            <person name="Lokyitsang Y."/>
            <person name="Lubonja R."/>
            <person name="Lui A."/>
            <person name="MacDonald P."/>
            <person name="Magnisalis V."/>
            <person name="Maru K."/>
            <person name="Matthews C."/>
            <person name="McCusker W."/>
            <person name="McDonough S."/>
            <person name="Mehta T."/>
            <person name="Meldrim J."/>
            <person name="Meneus L."/>
            <person name="Mihai O."/>
            <person name="Mihalev A."/>
            <person name="Mihova T."/>
            <person name="Mittelman R."/>
            <person name="Mlenga V."/>
            <person name="Montmayeur A."/>
            <person name="Mulrain L."/>
            <person name="Navidi A."/>
            <person name="Naylor J."/>
            <person name="Negash T."/>
            <person name="Nguyen T."/>
            <person name="Nguyen N."/>
            <person name="Nicol R."/>
            <person name="Norbu C."/>
            <person name="Norbu N."/>
            <person name="Novod N."/>
            <person name="O'Neill B."/>
            <person name="Osman S."/>
            <person name="Markiewicz E."/>
            <person name="Oyono O.L."/>
            <person name="Patti C."/>
            <person name="Phunkhang P."/>
            <person name="Pierre F."/>
            <person name="Priest M."/>
            <person name="Raghuraman S."/>
            <person name="Rege F."/>
            <person name="Reyes R."/>
            <person name="Rise C."/>
            <person name="Rogov P."/>
            <person name="Ross K."/>
            <person name="Ryan E."/>
            <person name="Settipalli S."/>
            <person name="Shea T."/>
            <person name="Sherpa N."/>
            <person name="Shi L."/>
            <person name="Shih D."/>
            <person name="Sparrow T."/>
            <person name="Spaulding J."/>
            <person name="Stalker J."/>
            <person name="Stange-Thomann N."/>
            <person name="Stavropoulos S."/>
            <person name="Stone C."/>
            <person name="Strader C."/>
            <person name="Tesfaye S."/>
            <person name="Thomson T."/>
            <person name="Thoulutsang Y."/>
            <person name="Thoulutsang D."/>
            <person name="Topham K."/>
            <person name="Topping I."/>
            <person name="Tsamla T."/>
            <person name="Vassiliev H."/>
            <person name="Vo A."/>
            <person name="Wangchuk T."/>
            <person name="Wangdi T."/>
            <person name="Weiand M."/>
            <person name="Wilkinson J."/>
            <person name="Wilson A."/>
            <person name="Yadav S."/>
            <person name="Young G."/>
            <person name="Yu Q."/>
            <person name="Zembek L."/>
            <person name="Zhong D."/>
            <person name="Zimmer A."/>
            <person name="Zwirko Z."/>
            <person name="Jaffe D.B."/>
            <person name="Alvarez P."/>
            <person name="Brockman W."/>
            <person name="Butler J."/>
            <person name="Chin C."/>
            <person name="Gnerre S."/>
            <person name="MacCallum I."/>
            <person name="Graves J.A."/>
            <person name="Ponting C.P."/>
            <person name="Breen M."/>
            <person name="Samollow P.B."/>
            <person name="Lander E.S."/>
            <person name="Lindblad-Toh K."/>
        </authorList>
    </citation>
    <scope>NUCLEOTIDE SEQUENCE [LARGE SCALE GENOMIC DNA]</scope>
</reference>
<dbReference type="Pfam" id="PF07500">
    <property type="entry name" value="TFIIS_M"/>
    <property type="match status" value="1"/>
</dbReference>
<dbReference type="InterPro" id="IPR012921">
    <property type="entry name" value="SPOC_C"/>
</dbReference>
<evidence type="ECO:0000313" key="3">
    <source>
        <dbReference type="Ensembl" id="ENSMODP00000029407.3"/>
    </source>
</evidence>